<dbReference type="InterPro" id="IPR000594">
    <property type="entry name" value="ThiF_NAD_FAD-bd"/>
</dbReference>
<keyword evidence="3" id="KW-0808">Transferase</keyword>
<dbReference type="CDD" id="cd01483">
    <property type="entry name" value="E1_enzyme_family"/>
    <property type="match status" value="1"/>
</dbReference>
<reference evidence="3 4" key="2">
    <citation type="submission" date="2019-06" db="EMBL/GenBank/DDBJ databases">
        <title>Martelella lutilitoris sp. nov., isolated from a tidal mudflat.</title>
        <authorList>
            <person name="Kim Y.-J."/>
        </authorList>
    </citation>
    <scope>NUCLEOTIDE SEQUENCE [LARGE SCALE GENOMIC DNA]</scope>
    <source>
        <strain evidence="3 4">GH2-6</strain>
    </source>
</reference>
<evidence type="ECO:0000259" key="1">
    <source>
        <dbReference type="Pfam" id="PF00899"/>
    </source>
</evidence>
<name>A0A5C4JWJ4_9HYPH</name>
<dbReference type="GO" id="GO:0016779">
    <property type="term" value="F:nucleotidyltransferase activity"/>
    <property type="evidence" value="ECO:0007669"/>
    <property type="project" value="UniProtKB-KW"/>
</dbReference>
<accession>A0A5C4JWJ4</accession>
<feature type="domain" description="DUF6791" evidence="2">
    <location>
        <begin position="10"/>
        <end position="161"/>
    </location>
</feature>
<reference evidence="3 4" key="1">
    <citation type="submission" date="2019-05" db="EMBL/GenBank/DDBJ databases">
        <authorList>
            <person name="Lee S.D."/>
        </authorList>
    </citation>
    <scope>NUCLEOTIDE SEQUENCE [LARGE SCALE GENOMIC DNA]</scope>
    <source>
        <strain evidence="3 4">GH2-6</strain>
    </source>
</reference>
<feature type="domain" description="THIF-type NAD/FAD binding fold" evidence="1">
    <location>
        <begin position="172"/>
        <end position="298"/>
    </location>
</feature>
<evidence type="ECO:0000259" key="2">
    <source>
        <dbReference type="Pfam" id="PF20590"/>
    </source>
</evidence>
<dbReference type="Proteomes" id="UP000307874">
    <property type="component" value="Unassembled WGS sequence"/>
</dbReference>
<dbReference type="GO" id="GO:0008641">
    <property type="term" value="F:ubiquitin-like modifier activating enzyme activity"/>
    <property type="evidence" value="ECO:0007669"/>
    <property type="project" value="InterPro"/>
</dbReference>
<dbReference type="Pfam" id="PF00899">
    <property type="entry name" value="ThiF"/>
    <property type="match status" value="1"/>
</dbReference>
<evidence type="ECO:0000313" key="3">
    <source>
        <dbReference type="EMBL" id="TNB49682.1"/>
    </source>
</evidence>
<dbReference type="OrthoDB" id="8773615at2"/>
<evidence type="ECO:0000313" key="4">
    <source>
        <dbReference type="Proteomes" id="UP000307874"/>
    </source>
</evidence>
<proteinExistence type="predicted"/>
<dbReference type="Gene3D" id="3.40.50.720">
    <property type="entry name" value="NAD(P)-binding Rossmann-like Domain"/>
    <property type="match status" value="1"/>
</dbReference>
<comment type="caution">
    <text evidence="3">The sequence shown here is derived from an EMBL/GenBank/DDBJ whole genome shotgun (WGS) entry which is preliminary data.</text>
</comment>
<dbReference type="Pfam" id="PF20590">
    <property type="entry name" value="DUF6791"/>
    <property type="match status" value="1"/>
</dbReference>
<dbReference type="InterPro" id="IPR035985">
    <property type="entry name" value="Ubiquitin-activating_enz"/>
</dbReference>
<dbReference type="NCBIfam" id="NF004803">
    <property type="entry name" value="PRK06153.1-2"/>
    <property type="match status" value="1"/>
</dbReference>
<dbReference type="EMBL" id="VCLB01000001">
    <property type="protein sequence ID" value="TNB49682.1"/>
    <property type="molecule type" value="Genomic_DNA"/>
</dbReference>
<organism evidence="3 4">
    <name type="scientific">Martelella lutilitoris</name>
    <dbReference type="NCBI Taxonomy" id="2583532"/>
    <lineage>
        <taxon>Bacteria</taxon>
        <taxon>Pseudomonadati</taxon>
        <taxon>Pseudomonadota</taxon>
        <taxon>Alphaproteobacteria</taxon>
        <taxon>Hyphomicrobiales</taxon>
        <taxon>Aurantimonadaceae</taxon>
        <taxon>Martelella</taxon>
    </lineage>
</organism>
<dbReference type="InterPro" id="IPR046741">
    <property type="entry name" value="DUF6791"/>
</dbReference>
<keyword evidence="3" id="KW-0548">Nucleotidyltransferase</keyword>
<keyword evidence="4" id="KW-1185">Reference proteome</keyword>
<protein>
    <submittedName>
        <fullName evidence="3">ThiF family adenylyltransferase</fullName>
    </submittedName>
</protein>
<gene>
    <name evidence="3" type="ORF">FF124_01605</name>
</gene>
<dbReference type="SUPFAM" id="SSF69572">
    <property type="entry name" value="Activating enzymes of the ubiquitin-like proteins"/>
    <property type="match status" value="1"/>
</dbReference>
<sequence length="391" mass="43566">MFHALVSHNEDLNRLLVKGYAIALDGNHLIVRDIPYLNDKGELCWGAIVCKMQSPDNKRYTQKNHQIFFAGSHPHGLDGKPVANLGGGPHRLPLPDSPDVVVQRSFSNKPQSGGYADHFAKIESYVTILCGPAMERYGASPLTFNAVETIVGTSVFKFKDTLTTLAEIGDLSAKLKNEVVALIGLGGTGAYVLDFMVKTPVARILGFDRDLYHVHNAFRSPGKLDEAELDQSKAEVYQNRYEGFREGLSLVPKFVDESCAEDFRDVTFAFVCVDKGSSRRGIFDLLVKLGIPFIDVGMGLDRKQGPINGTLRATYYEPANAEAMLERNLAELGDREDDEYRVNVQIAELNALNACLAVLRYKQIRGFYLDENYFNHMLFKVNDIKIHGEPE</sequence>
<dbReference type="AlphaFoldDB" id="A0A5C4JWJ4"/>
<dbReference type="RefSeq" id="WP_138746724.1">
    <property type="nucleotide sequence ID" value="NZ_VCLB01000001.1"/>
</dbReference>